<dbReference type="SUPFAM" id="SSF55781">
    <property type="entry name" value="GAF domain-like"/>
    <property type="match status" value="1"/>
</dbReference>
<name>A0ABW0PRW7_9HYPH</name>
<evidence type="ECO:0000313" key="2">
    <source>
        <dbReference type="EMBL" id="MFC5514452.1"/>
    </source>
</evidence>
<protein>
    <submittedName>
        <fullName evidence="2">GAF domain-containing protein</fullName>
    </submittedName>
</protein>
<dbReference type="RefSeq" id="WP_266342487.1">
    <property type="nucleotide sequence ID" value="NZ_JAPKNH010000002.1"/>
</dbReference>
<comment type="caution">
    <text evidence="2">The sequence shown here is derived from an EMBL/GenBank/DDBJ whole genome shotgun (WGS) entry which is preliminary data.</text>
</comment>
<dbReference type="InterPro" id="IPR029016">
    <property type="entry name" value="GAF-like_dom_sf"/>
</dbReference>
<dbReference type="InterPro" id="IPR003018">
    <property type="entry name" value="GAF"/>
</dbReference>
<dbReference type="EMBL" id="JBHSML010000002">
    <property type="protein sequence ID" value="MFC5514452.1"/>
    <property type="molecule type" value="Genomic_DNA"/>
</dbReference>
<sequence length="198" mass="21101">MILDPLDYIAATGKAAAEADSAESAIETIMRRASELGDPVAHQKPGALDPGQKQFFVSGGFLITPDRKYLMLVGNTGFPAEQKRLMVPIDGGNPGWVVANRQSLVLPNTDDDRSFRQYLKTSRMGSALYSPLLWQGEILGLILVAAQARNTLGPADLAILDALAPLAAASWVALGGPQWLGSNYPPADAWRASSEGLK</sequence>
<accession>A0ABW0PRW7</accession>
<feature type="domain" description="GAF" evidence="1">
    <location>
        <begin position="84"/>
        <end position="169"/>
    </location>
</feature>
<gene>
    <name evidence="2" type="ORF">ACFPP9_01625</name>
</gene>
<keyword evidence="3" id="KW-1185">Reference proteome</keyword>
<evidence type="ECO:0000313" key="3">
    <source>
        <dbReference type="Proteomes" id="UP001596150"/>
    </source>
</evidence>
<proteinExistence type="predicted"/>
<evidence type="ECO:0000259" key="1">
    <source>
        <dbReference type="Pfam" id="PF01590"/>
    </source>
</evidence>
<dbReference type="Pfam" id="PF01590">
    <property type="entry name" value="GAF"/>
    <property type="match status" value="1"/>
</dbReference>
<organism evidence="2 3">
    <name type="scientific">Kaistia terrae</name>
    <dbReference type="NCBI Taxonomy" id="537017"/>
    <lineage>
        <taxon>Bacteria</taxon>
        <taxon>Pseudomonadati</taxon>
        <taxon>Pseudomonadota</taxon>
        <taxon>Alphaproteobacteria</taxon>
        <taxon>Hyphomicrobiales</taxon>
        <taxon>Kaistiaceae</taxon>
        <taxon>Kaistia</taxon>
    </lineage>
</organism>
<dbReference type="Gene3D" id="3.30.450.40">
    <property type="match status" value="1"/>
</dbReference>
<reference evidence="3" key="1">
    <citation type="journal article" date="2019" name="Int. J. Syst. Evol. Microbiol.">
        <title>The Global Catalogue of Microorganisms (GCM) 10K type strain sequencing project: providing services to taxonomists for standard genome sequencing and annotation.</title>
        <authorList>
            <consortium name="The Broad Institute Genomics Platform"/>
            <consortium name="The Broad Institute Genome Sequencing Center for Infectious Disease"/>
            <person name="Wu L."/>
            <person name="Ma J."/>
        </authorList>
    </citation>
    <scope>NUCLEOTIDE SEQUENCE [LARGE SCALE GENOMIC DNA]</scope>
    <source>
        <strain evidence="3">KACC 12633</strain>
    </source>
</reference>
<dbReference type="Proteomes" id="UP001596150">
    <property type="component" value="Unassembled WGS sequence"/>
</dbReference>